<organism evidence="3 4">
    <name type="scientific">Diploptera punctata</name>
    <name type="common">Pacific beetle cockroach</name>
    <dbReference type="NCBI Taxonomy" id="6984"/>
    <lineage>
        <taxon>Eukaryota</taxon>
        <taxon>Metazoa</taxon>
        <taxon>Ecdysozoa</taxon>
        <taxon>Arthropoda</taxon>
        <taxon>Hexapoda</taxon>
        <taxon>Insecta</taxon>
        <taxon>Pterygota</taxon>
        <taxon>Neoptera</taxon>
        <taxon>Polyneoptera</taxon>
        <taxon>Dictyoptera</taxon>
        <taxon>Blattodea</taxon>
        <taxon>Blaberoidea</taxon>
        <taxon>Blaberidae</taxon>
        <taxon>Diplopterinae</taxon>
        <taxon>Diploptera</taxon>
    </lineage>
</organism>
<name>A0AAD8E6W4_DIPPU</name>
<evidence type="ECO:0000259" key="2">
    <source>
        <dbReference type="PROSITE" id="PS51271"/>
    </source>
</evidence>
<dbReference type="Pfam" id="PF07814">
    <property type="entry name" value="WAPL"/>
    <property type="match status" value="1"/>
</dbReference>
<dbReference type="InterPro" id="IPR039874">
    <property type="entry name" value="WAPL"/>
</dbReference>
<comment type="similarity">
    <text evidence="1">Belongs to the WAPL family.</text>
</comment>
<dbReference type="InterPro" id="IPR022771">
    <property type="entry name" value="WAPL_C"/>
</dbReference>
<dbReference type="PANTHER" id="PTHR22100:SF13">
    <property type="entry name" value="WINGS APART-LIKE PROTEIN HOMOLOG"/>
    <property type="match status" value="1"/>
</dbReference>
<feature type="domain" description="WAPL" evidence="2">
    <location>
        <begin position="1"/>
        <end position="202"/>
    </location>
</feature>
<dbReference type="Proteomes" id="UP001233999">
    <property type="component" value="Unassembled WGS sequence"/>
</dbReference>
<sequence length="369" mass="42322">MAGKIVIYKEANKCLVISPEDFMDDLRYIAKGLGKGNPVFTRCLSVLHMTNKFLIPEFREYIKSTGIISKLFEFLQDAAEYELLGLFTTSAMFALSRDLQEIDGNKNFLNLLVNLTQMNNTNTKSANELSDSQLIILQDNARKLCQEVLKTTNCALPITESFTLQKRWFALETLLNLPQQYYSQWFKDVLHDNGVMEQIIDTFYTKCHLDSLECSMFKYLQFLANVSDTEKMQHILLTYNDGKLVKSLMKVCKVYGTSTTARHIVDRRSSGSSSVNVLISALKVLVNITHNYGNENVKRLFLTEDRGNFMDICLNILFTSLDHAPKEIKAHLILVDLILLTNLVEENRNNRKLLFEFNLPSEPNVCFFD</sequence>
<gene>
    <name evidence="3" type="ORF">L9F63_004936</name>
</gene>
<evidence type="ECO:0000256" key="1">
    <source>
        <dbReference type="ARBA" id="ARBA00006854"/>
    </source>
</evidence>
<evidence type="ECO:0000313" key="3">
    <source>
        <dbReference type="EMBL" id="KAJ9578832.1"/>
    </source>
</evidence>
<dbReference type="AlphaFoldDB" id="A0AAD8E6W4"/>
<accession>A0AAD8E6W4</accession>
<dbReference type="PANTHER" id="PTHR22100">
    <property type="entry name" value="WINGS APART-LIKE PROTEIN HOMOLOG"/>
    <property type="match status" value="1"/>
</dbReference>
<dbReference type="InterPro" id="IPR016024">
    <property type="entry name" value="ARM-type_fold"/>
</dbReference>
<feature type="non-terminal residue" evidence="3">
    <location>
        <position position="369"/>
    </location>
</feature>
<comment type="caution">
    <text evidence="3">The sequence shown here is derived from an EMBL/GenBank/DDBJ whole genome shotgun (WGS) entry which is preliminary data.</text>
</comment>
<dbReference type="Gene3D" id="1.25.10.10">
    <property type="entry name" value="Leucine-rich Repeat Variant"/>
    <property type="match status" value="1"/>
</dbReference>
<dbReference type="InterPro" id="IPR012502">
    <property type="entry name" value="WAPL_dom"/>
</dbReference>
<dbReference type="EMBL" id="JASPKZ010008858">
    <property type="protein sequence ID" value="KAJ9578832.1"/>
    <property type="molecule type" value="Genomic_DNA"/>
</dbReference>
<reference evidence="3" key="2">
    <citation type="submission" date="2023-05" db="EMBL/GenBank/DDBJ databases">
        <authorList>
            <person name="Fouks B."/>
        </authorList>
    </citation>
    <scope>NUCLEOTIDE SEQUENCE</scope>
    <source>
        <strain evidence="3">Stay&amp;Tobe</strain>
        <tissue evidence="3">Testes</tissue>
    </source>
</reference>
<dbReference type="InterPro" id="IPR011989">
    <property type="entry name" value="ARM-like"/>
</dbReference>
<dbReference type="SUPFAM" id="SSF48371">
    <property type="entry name" value="ARM repeat"/>
    <property type="match status" value="1"/>
</dbReference>
<dbReference type="PROSITE" id="PS51271">
    <property type="entry name" value="WAPL"/>
    <property type="match status" value="1"/>
</dbReference>
<evidence type="ECO:0000313" key="4">
    <source>
        <dbReference type="Proteomes" id="UP001233999"/>
    </source>
</evidence>
<reference evidence="3" key="1">
    <citation type="journal article" date="2023" name="IScience">
        <title>Live-bearing cockroach genome reveals convergent evolutionary mechanisms linked to viviparity in insects and beyond.</title>
        <authorList>
            <person name="Fouks B."/>
            <person name="Harrison M.C."/>
            <person name="Mikhailova A.A."/>
            <person name="Marchal E."/>
            <person name="English S."/>
            <person name="Carruthers M."/>
            <person name="Jennings E.C."/>
            <person name="Chiamaka E.L."/>
            <person name="Frigard R.A."/>
            <person name="Pippel M."/>
            <person name="Attardo G.M."/>
            <person name="Benoit J.B."/>
            <person name="Bornberg-Bauer E."/>
            <person name="Tobe S.S."/>
        </authorList>
    </citation>
    <scope>NUCLEOTIDE SEQUENCE</scope>
    <source>
        <strain evidence="3">Stay&amp;Tobe</strain>
    </source>
</reference>
<protein>
    <recommendedName>
        <fullName evidence="2">WAPL domain-containing protein</fullName>
    </recommendedName>
</protein>
<proteinExistence type="inferred from homology"/>
<keyword evidence="4" id="KW-1185">Reference proteome</keyword>